<proteinExistence type="inferred from homology"/>
<dbReference type="PANTHER" id="PTHR30615:SF8">
    <property type="entry name" value="UPF0047 PROTEIN C4A8.02C"/>
    <property type="match status" value="1"/>
</dbReference>
<organism evidence="2 3">
    <name type="scientific">Desulforhabdus amnigena</name>
    <dbReference type="NCBI Taxonomy" id="40218"/>
    <lineage>
        <taxon>Bacteria</taxon>
        <taxon>Pseudomonadati</taxon>
        <taxon>Thermodesulfobacteriota</taxon>
        <taxon>Syntrophobacteria</taxon>
        <taxon>Syntrophobacterales</taxon>
        <taxon>Syntrophobacteraceae</taxon>
        <taxon>Desulforhabdus</taxon>
    </lineage>
</organism>
<comment type="similarity">
    <text evidence="1">Belongs to the UPF0047 family.</text>
</comment>
<gene>
    <name evidence="2" type="ORF">DAMNIGENAA_37970</name>
</gene>
<dbReference type="Proteomes" id="UP001144372">
    <property type="component" value="Unassembled WGS sequence"/>
</dbReference>
<evidence type="ECO:0008006" key="4">
    <source>
        <dbReference type="Google" id="ProtNLM"/>
    </source>
</evidence>
<dbReference type="RefSeq" id="WP_281796731.1">
    <property type="nucleotide sequence ID" value="NZ_BSDR01000001.1"/>
</dbReference>
<dbReference type="InterPro" id="IPR001602">
    <property type="entry name" value="UPF0047_YjbQ-like"/>
</dbReference>
<dbReference type="Pfam" id="PF01894">
    <property type="entry name" value="YjbQ"/>
    <property type="match status" value="1"/>
</dbReference>
<dbReference type="InterPro" id="IPR035917">
    <property type="entry name" value="YjbQ-like_sf"/>
</dbReference>
<protein>
    <recommendedName>
        <fullName evidence="4">YjbQ family protein</fullName>
    </recommendedName>
</protein>
<dbReference type="SUPFAM" id="SSF111038">
    <property type="entry name" value="YjbQ-like"/>
    <property type="match status" value="1"/>
</dbReference>
<dbReference type="PANTHER" id="PTHR30615">
    <property type="entry name" value="UNCHARACTERIZED PROTEIN YJBQ-RELATED"/>
    <property type="match status" value="1"/>
</dbReference>
<keyword evidence="3" id="KW-1185">Reference proteome</keyword>
<dbReference type="Gene3D" id="2.60.120.460">
    <property type="entry name" value="YjbQ-like"/>
    <property type="match status" value="1"/>
</dbReference>
<dbReference type="NCBIfam" id="TIGR00149">
    <property type="entry name" value="TIGR00149_YjbQ"/>
    <property type="match status" value="1"/>
</dbReference>
<evidence type="ECO:0000313" key="2">
    <source>
        <dbReference type="EMBL" id="GLI36364.1"/>
    </source>
</evidence>
<evidence type="ECO:0000313" key="3">
    <source>
        <dbReference type="Proteomes" id="UP001144372"/>
    </source>
</evidence>
<dbReference type="AlphaFoldDB" id="A0A9W6FWR5"/>
<sequence length="186" mass="20694">MFVRELADSDIPLLTTEGTEKISVPFCVDELLSYLARMERINFEMYRIFYGDQAMLETIQVNTSDHAVMVDVTDLISRKVQASGVRSGLCIVYIPHTTAAVTVNEGADPAVAADIINTLDRLVPWRAGYKHTEGNAAAHIKAMLVGGSSQIIIDNGHLVLGTWERIFLCEFDGPRTRKIRIKILED</sequence>
<accession>A0A9W6FWR5</accession>
<evidence type="ECO:0000256" key="1">
    <source>
        <dbReference type="ARBA" id="ARBA00005534"/>
    </source>
</evidence>
<dbReference type="EMBL" id="BSDR01000001">
    <property type="protein sequence ID" value="GLI36364.1"/>
    <property type="molecule type" value="Genomic_DNA"/>
</dbReference>
<comment type="caution">
    <text evidence="2">The sequence shown here is derived from an EMBL/GenBank/DDBJ whole genome shotgun (WGS) entry which is preliminary data.</text>
</comment>
<reference evidence="2" key="1">
    <citation type="submission" date="2022-12" db="EMBL/GenBank/DDBJ databases">
        <title>Reference genome sequencing for broad-spectrum identification of bacterial and archaeal isolates by mass spectrometry.</title>
        <authorList>
            <person name="Sekiguchi Y."/>
            <person name="Tourlousse D.M."/>
        </authorList>
    </citation>
    <scope>NUCLEOTIDE SEQUENCE</scope>
    <source>
        <strain evidence="2">ASRB1</strain>
    </source>
</reference>
<name>A0A9W6FWR5_9BACT</name>